<proteinExistence type="predicted"/>
<gene>
    <name evidence="1" type="ORF">FB471_4447</name>
</gene>
<protein>
    <recommendedName>
        <fullName evidence="3">Aldo/keto reductase family protein</fullName>
    </recommendedName>
</protein>
<evidence type="ECO:0000313" key="1">
    <source>
        <dbReference type="EMBL" id="TQJ04644.1"/>
    </source>
</evidence>
<keyword evidence="2" id="KW-1185">Reference proteome</keyword>
<evidence type="ECO:0008006" key="3">
    <source>
        <dbReference type="Google" id="ProtNLM"/>
    </source>
</evidence>
<dbReference type="Proteomes" id="UP000320876">
    <property type="component" value="Unassembled WGS sequence"/>
</dbReference>
<dbReference type="SUPFAM" id="SSF51430">
    <property type="entry name" value="NAD(P)-linked oxidoreductase"/>
    <property type="match status" value="1"/>
</dbReference>
<dbReference type="EMBL" id="VFML01000001">
    <property type="protein sequence ID" value="TQJ04644.1"/>
    <property type="molecule type" value="Genomic_DNA"/>
</dbReference>
<dbReference type="InterPro" id="IPR036812">
    <property type="entry name" value="NAD(P)_OxRdtase_dom_sf"/>
</dbReference>
<reference evidence="1 2" key="1">
    <citation type="submission" date="2019-06" db="EMBL/GenBank/DDBJ databases">
        <title>Sequencing the genomes of 1000 actinobacteria strains.</title>
        <authorList>
            <person name="Klenk H.-P."/>
        </authorList>
    </citation>
    <scope>NUCLEOTIDE SEQUENCE [LARGE SCALE GENOMIC DNA]</scope>
    <source>
        <strain evidence="1 2">DSM 45679</strain>
    </source>
</reference>
<accession>A0A542DNU5</accession>
<sequence>MSLPTRKLGELTVSAQGLGCMGMSQSYGAGDDTESIATLRRAVELGVTLLDTSVSTV</sequence>
<organism evidence="1 2">
    <name type="scientific">Amycolatopsis cihanbeyliensis</name>
    <dbReference type="NCBI Taxonomy" id="1128664"/>
    <lineage>
        <taxon>Bacteria</taxon>
        <taxon>Bacillati</taxon>
        <taxon>Actinomycetota</taxon>
        <taxon>Actinomycetes</taxon>
        <taxon>Pseudonocardiales</taxon>
        <taxon>Pseudonocardiaceae</taxon>
        <taxon>Amycolatopsis</taxon>
    </lineage>
</organism>
<name>A0A542DNU5_AMYCI</name>
<evidence type="ECO:0000313" key="2">
    <source>
        <dbReference type="Proteomes" id="UP000320876"/>
    </source>
</evidence>
<dbReference type="Gene3D" id="3.20.20.100">
    <property type="entry name" value="NADP-dependent oxidoreductase domain"/>
    <property type="match status" value="1"/>
</dbReference>
<dbReference type="AlphaFoldDB" id="A0A542DNU5"/>
<comment type="caution">
    <text evidence="1">The sequence shown here is derived from an EMBL/GenBank/DDBJ whole genome shotgun (WGS) entry which is preliminary data.</text>
</comment>